<dbReference type="Proteomes" id="UP001147733">
    <property type="component" value="Unassembled WGS sequence"/>
</dbReference>
<sequence>MGNTAKFQTARDIYHGMWDLALERLTETLEISRESFRVSDLEASALRVMMGPDNSICHYNTVVLGPVKILAQIIQSLQVSQPANTTCDLLRGRAYQHE</sequence>
<name>A0A9W9NKH3_PENCI</name>
<accession>A0A9W9NKH3</accession>
<organism evidence="1 2">
    <name type="scientific">Penicillium citrinum</name>
    <dbReference type="NCBI Taxonomy" id="5077"/>
    <lineage>
        <taxon>Eukaryota</taxon>
        <taxon>Fungi</taxon>
        <taxon>Dikarya</taxon>
        <taxon>Ascomycota</taxon>
        <taxon>Pezizomycotina</taxon>
        <taxon>Eurotiomycetes</taxon>
        <taxon>Eurotiomycetidae</taxon>
        <taxon>Eurotiales</taxon>
        <taxon>Aspergillaceae</taxon>
        <taxon>Penicillium</taxon>
    </lineage>
</organism>
<gene>
    <name evidence="1" type="ORF">N7469_010543</name>
</gene>
<keyword evidence="2" id="KW-1185">Reference proteome</keyword>
<dbReference type="AlphaFoldDB" id="A0A9W9NKH3"/>
<proteinExistence type="predicted"/>
<evidence type="ECO:0000313" key="1">
    <source>
        <dbReference type="EMBL" id="KAJ5221656.1"/>
    </source>
</evidence>
<dbReference type="EMBL" id="JAPQKT010000009">
    <property type="protein sequence ID" value="KAJ5221656.1"/>
    <property type="molecule type" value="Genomic_DNA"/>
</dbReference>
<reference evidence="1" key="1">
    <citation type="submission" date="2022-11" db="EMBL/GenBank/DDBJ databases">
        <authorList>
            <person name="Petersen C."/>
        </authorList>
    </citation>
    <scope>NUCLEOTIDE SEQUENCE</scope>
    <source>
        <strain evidence="1">IBT 23319</strain>
    </source>
</reference>
<dbReference type="GeneID" id="81388615"/>
<comment type="caution">
    <text evidence="1">The sequence shown here is derived from an EMBL/GenBank/DDBJ whole genome shotgun (WGS) entry which is preliminary data.</text>
</comment>
<evidence type="ECO:0000313" key="2">
    <source>
        <dbReference type="Proteomes" id="UP001147733"/>
    </source>
</evidence>
<protein>
    <submittedName>
        <fullName evidence="1">Uncharacterized protein</fullName>
    </submittedName>
</protein>
<reference evidence="1" key="2">
    <citation type="journal article" date="2023" name="IMA Fungus">
        <title>Comparative genomic study of the Penicillium genus elucidates a diverse pangenome and 15 lateral gene transfer events.</title>
        <authorList>
            <person name="Petersen C."/>
            <person name="Sorensen T."/>
            <person name="Nielsen M.R."/>
            <person name="Sondergaard T.E."/>
            <person name="Sorensen J.L."/>
            <person name="Fitzpatrick D.A."/>
            <person name="Frisvad J.C."/>
            <person name="Nielsen K.L."/>
        </authorList>
    </citation>
    <scope>NUCLEOTIDE SEQUENCE</scope>
    <source>
        <strain evidence="1">IBT 23319</strain>
    </source>
</reference>
<dbReference type="RefSeq" id="XP_056496579.1">
    <property type="nucleotide sequence ID" value="XM_056649448.1"/>
</dbReference>